<name>A0A6P2BSF1_9ACTN</name>
<dbReference type="EMBL" id="RPFW01000006">
    <property type="protein sequence ID" value="TVZ01577.1"/>
    <property type="molecule type" value="Genomic_DNA"/>
</dbReference>
<dbReference type="Gene3D" id="3.10.450.50">
    <property type="match status" value="1"/>
</dbReference>
<evidence type="ECO:0000259" key="1">
    <source>
        <dbReference type="Pfam" id="PF12680"/>
    </source>
</evidence>
<proteinExistence type="predicted"/>
<feature type="domain" description="SnoaL-like" evidence="1">
    <location>
        <begin position="14"/>
        <end position="116"/>
    </location>
</feature>
<comment type="caution">
    <text evidence="2">The sequence shown here is derived from an EMBL/GenBank/DDBJ whole genome shotgun (WGS) entry which is preliminary data.</text>
</comment>
<accession>A0A6P2BSF1</accession>
<dbReference type="RefSeq" id="WP_145858294.1">
    <property type="nucleotide sequence ID" value="NZ_RPFW01000006.1"/>
</dbReference>
<sequence>MGLTREHARDILATYIRAWETQDPDLICTIFTPAATYHERVLGEPIPDRDAIRAYWESKVVRDQANITCELVEFYVDSERDTLIAEWEARFDDLVKGERKHMKEIAVLTFEGGLVSSLREYWASEQLGVLPR</sequence>
<keyword evidence="3" id="KW-1185">Reference proteome</keyword>
<dbReference type="InterPro" id="IPR032710">
    <property type="entry name" value="NTF2-like_dom_sf"/>
</dbReference>
<protein>
    <submittedName>
        <fullName evidence="2">Nuclear transport factor 2 family protein</fullName>
    </submittedName>
</protein>
<dbReference type="OrthoDB" id="513614at2"/>
<dbReference type="SUPFAM" id="SSF54427">
    <property type="entry name" value="NTF2-like"/>
    <property type="match status" value="1"/>
</dbReference>
<dbReference type="InterPro" id="IPR037401">
    <property type="entry name" value="SnoaL-like"/>
</dbReference>
<evidence type="ECO:0000313" key="3">
    <source>
        <dbReference type="Proteomes" id="UP000460272"/>
    </source>
</evidence>
<dbReference type="AlphaFoldDB" id="A0A6P2BSF1"/>
<organism evidence="2 3">
    <name type="scientific">Trebonia kvetii</name>
    <dbReference type="NCBI Taxonomy" id="2480626"/>
    <lineage>
        <taxon>Bacteria</taxon>
        <taxon>Bacillati</taxon>
        <taxon>Actinomycetota</taxon>
        <taxon>Actinomycetes</taxon>
        <taxon>Streptosporangiales</taxon>
        <taxon>Treboniaceae</taxon>
        <taxon>Trebonia</taxon>
    </lineage>
</organism>
<reference evidence="2 3" key="1">
    <citation type="submission" date="2018-11" db="EMBL/GenBank/DDBJ databases">
        <title>Trebonia kvetii gen.nov., sp.nov., a novel acidophilic actinobacterium, and proposal of the new actinobacterial family Treboniaceae fam. nov.</title>
        <authorList>
            <person name="Rapoport D."/>
            <person name="Sagova-Mareckova M."/>
            <person name="Sedlacek I."/>
            <person name="Provaznik J."/>
            <person name="Kralova S."/>
            <person name="Pavlinic D."/>
            <person name="Benes V."/>
            <person name="Kopecky J."/>
        </authorList>
    </citation>
    <scope>NUCLEOTIDE SEQUENCE [LARGE SCALE GENOMIC DNA]</scope>
    <source>
        <strain evidence="2 3">15Tr583</strain>
    </source>
</reference>
<evidence type="ECO:0000313" key="2">
    <source>
        <dbReference type="EMBL" id="TVZ01577.1"/>
    </source>
</evidence>
<gene>
    <name evidence="2" type="ORF">EAS64_29245</name>
</gene>
<dbReference type="Pfam" id="PF12680">
    <property type="entry name" value="SnoaL_2"/>
    <property type="match status" value="1"/>
</dbReference>
<dbReference type="Proteomes" id="UP000460272">
    <property type="component" value="Unassembled WGS sequence"/>
</dbReference>